<evidence type="ECO:0000256" key="6">
    <source>
        <dbReference type="ARBA" id="ARBA00022989"/>
    </source>
</evidence>
<comment type="caution">
    <text evidence="9">The sequence shown here is derived from an EMBL/GenBank/DDBJ whole genome shotgun (WGS) entry which is preliminary data.</text>
</comment>
<evidence type="ECO:0000256" key="3">
    <source>
        <dbReference type="ARBA" id="ARBA00022448"/>
    </source>
</evidence>
<keyword evidence="4 8" id="KW-1003">Cell membrane</keyword>
<evidence type="ECO:0000256" key="7">
    <source>
        <dbReference type="ARBA" id="ARBA00023136"/>
    </source>
</evidence>
<evidence type="ECO:0000256" key="5">
    <source>
        <dbReference type="ARBA" id="ARBA00022692"/>
    </source>
</evidence>
<feature type="transmembrane region" description="Helical" evidence="8">
    <location>
        <begin position="181"/>
        <end position="200"/>
    </location>
</feature>
<evidence type="ECO:0000256" key="4">
    <source>
        <dbReference type="ARBA" id="ARBA00022475"/>
    </source>
</evidence>
<keyword evidence="7 8" id="KW-0472">Membrane</keyword>
<keyword evidence="5 8" id="KW-0812">Transmembrane</keyword>
<feature type="transmembrane region" description="Helical" evidence="8">
    <location>
        <begin position="101"/>
        <end position="118"/>
    </location>
</feature>
<feature type="transmembrane region" description="Helical" evidence="8">
    <location>
        <begin position="46"/>
        <end position="65"/>
    </location>
</feature>
<dbReference type="RefSeq" id="WP_205007427.1">
    <property type="nucleotide sequence ID" value="NZ_CBCRXA010000026.1"/>
</dbReference>
<feature type="transmembrane region" description="Helical" evidence="8">
    <location>
        <begin position="130"/>
        <end position="149"/>
    </location>
</feature>
<keyword evidence="6 8" id="KW-1133">Transmembrane helix</keyword>
<dbReference type="PANTHER" id="PTHR30269">
    <property type="entry name" value="TRANSMEMBRANE PROTEIN YFCA"/>
    <property type="match status" value="1"/>
</dbReference>
<keyword evidence="10" id="KW-1185">Reference proteome</keyword>
<comment type="subcellular location">
    <subcellularLocation>
        <location evidence="1 8">Cell membrane</location>
        <topology evidence="1 8">Multi-pass membrane protein</topology>
    </subcellularLocation>
</comment>
<evidence type="ECO:0000256" key="1">
    <source>
        <dbReference type="ARBA" id="ARBA00004651"/>
    </source>
</evidence>
<name>A0ABS2QAN5_9BACL</name>
<keyword evidence="3" id="KW-0813">Transport</keyword>
<comment type="similarity">
    <text evidence="2 8">Belongs to the 4-toluene sulfonate uptake permease (TSUP) (TC 2.A.102) family.</text>
</comment>
<gene>
    <name evidence="9" type="ORF">JOC27_002341</name>
</gene>
<organism evidence="9 10">
    <name type="scientific">Sporolactobacillus spathodeae</name>
    <dbReference type="NCBI Taxonomy" id="1465502"/>
    <lineage>
        <taxon>Bacteria</taxon>
        <taxon>Bacillati</taxon>
        <taxon>Bacillota</taxon>
        <taxon>Bacilli</taxon>
        <taxon>Bacillales</taxon>
        <taxon>Sporolactobacillaceae</taxon>
        <taxon>Sporolactobacillus</taxon>
    </lineage>
</organism>
<dbReference type="PANTHER" id="PTHR30269:SF0">
    <property type="entry name" value="MEMBRANE TRANSPORTER PROTEIN YFCA-RELATED"/>
    <property type="match status" value="1"/>
</dbReference>
<proteinExistence type="inferred from homology"/>
<evidence type="ECO:0000256" key="2">
    <source>
        <dbReference type="ARBA" id="ARBA00009142"/>
    </source>
</evidence>
<reference evidence="9 10" key="1">
    <citation type="submission" date="2021-01" db="EMBL/GenBank/DDBJ databases">
        <title>Genomic Encyclopedia of Type Strains, Phase IV (KMG-IV): sequencing the most valuable type-strain genomes for metagenomic binning, comparative biology and taxonomic classification.</title>
        <authorList>
            <person name="Goeker M."/>
        </authorList>
    </citation>
    <scope>NUCLEOTIDE SEQUENCE [LARGE SCALE GENOMIC DNA]</scope>
    <source>
        <strain evidence="9 10">DSM 100968</strain>
    </source>
</reference>
<dbReference type="InterPro" id="IPR002781">
    <property type="entry name" value="TM_pro_TauE-like"/>
</dbReference>
<evidence type="ECO:0000313" key="10">
    <source>
        <dbReference type="Proteomes" id="UP000823201"/>
    </source>
</evidence>
<feature type="transmembrane region" description="Helical" evidence="8">
    <location>
        <begin position="231"/>
        <end position="252"/>
    </location>
</feature>
<evidence type="ECO:0000256" key="8">
    <source>
        <dbReference type="RuleBase" id="RU363041"/>
    </source>
</evidence>
<dbReference type="InterPro" id="IPR052017">
    <property type="entry name" value="TSUP"/>
</dbReference>
<accession>A0ABS2QAN5</accession>
<dbReference type="EMBL" id="JAFBEV010000026">
    <property type="protein sequence ID" value="MBM7658878.1"/>
    <property type="molecule type" value="Genomic_DNA"/>
</dbReference>
<evidence type="ECO:0000313" key="9">
    <source>
        <dbReference type="EMBL" id="MBM7658878.1"/>
    </source>
</evidence>
<protein>
    <recommendedName>
        <fullName evidence="8">Probable membrane transporter protein</fullName>
    </recommendedName>
</protein>
<dbReference type="Proteomes" id="UP000823201">
    <property type="component" value="Unassembled WGS sequence"/>
</dbReference>
<sequence>MLSTLSILFILFAGFASGFVDAVVGGGGLISTPALLSIGLSPHIALGTNKLASSMGSLTSTLAFIRSGKVNLKITRKLFPLSFAGSILGVILVHFLSSDVLRPLILVLLVAVTIYTLLKKNWGRASTYRGISRKAWLLFVPLIFLIGFYDGFLGPGTGSFLIFSFLTVGFDFVTAAGNAKILNFSSNIAGLITFAVLGYVNYGIGLFMAVSLITGAICGARFAIRRGASYVKLLFVVMTLALIGKNTFDYFWRLTH</sequence>
<feature type="transmembrane region" description="Helical" evidence="8">
    <location>
        <begin position="77"/>
        <end position="95"/>
    </location>
</feature>
<dbReference type="Pfam" id="PF01925">
    <property type="entry name" value="TauE"/>
    <property type="match status" value="1"/>
</dbReference>